<evidence type="ECO:0000259" key="7">
    <source>
        <dbReference type="SMART" id="SM00829"/>
    </source>
</evidence>
<keyword evidence="5" id="KW-0694">RNA-binding</keyword>
<comment type="caution">
    <text evidence="8">The sequence shown here is derived from an EMBL/GenBank/DDBJ whole genome shotgun (WGS) entry which is preliminary data.</text>
</comment>
<organism evidence="8 9">
    <name type="scientific">Sediminitomix flava</name>
    <dbReference type="NCBI Taxonomy" id="379075"/>
    <lineage>
        <taxon>Bacteria</taxon>
        <taxon>Pseudomonadati</taxon>
        <taxon>Bacteroidota</taxon>
        <taxon>Cytophagia</taxon>
        <taxon>Cytophagales</taxon>
        <taxon>Flammeovirgaceae</taxon>
        <taxon>Sediminitomix</taxon>
    </lineage>
</organism>
<keyword evidence="6" id="KW-0560">Oxidoreductase</keyword>
<keyword evidence="6" id="KW-0479">Metal-binding</keyword>
<dbReference type="Gene3D" id="3.90.180.10">
    <property type="entry name" value="Medium-chain alcohol dehydrogenases, catalytic domain"/>
    <property type="match status" value="1"/>
</dbReference>
<dbReference type="InterPro" id="IPR051603">
    <property type="entry name" value="Zinc-ADH_QOR/CCCR"/>
</dbReference>
<dbReference type="Proteomes" id="UP000245535">
    <property type="component" value="Unassembled WGS sequence"/>
</dbReference>
<comment type="subunit">
    <text evidence="2">Homotetramer.</text>
</comment>
<dbReference type="SMART" id="SM00829">
    <property type="entry name" value="PKS_ER"/>
    <property type="match status" value="1"/>
</dbReference>
<accession>A0A315Z823</accession>
<comment type="similarity">
    <text evidence="6">Belongs to the zinc-containing alcohol dehydrogenase family. Quinone oxidoreductase subfamily.</text>
</comment>
<dbReference type="InterPro" id="IPR002364">
    <property type="entry name" value="Quin_OxRdtase/zeta-crystal_CS"/>
</dbReference>
<evidence type="ECO:0000313" key="9">
    <source>
        <dbReference type="Proteomes" id="UP000245535"/>
    </source>
</evidence>
<protein>
    <recommendedName>
        <fullName evidence="6">Zinc-type alcohol dehydrogenase-like protein</fullName>
    </recommendedName>
</protein>
<dbReference type="GO" id="GO:0003723">
    <property type="term" value="F:RNA binding"/>
    <property type="evidence" value="ECO:0007669"/>
    <property type="project" value="UniProtKB-KW"/>
</dbReference>
<dbReference type="SUPFAM" id="SSF51735">
    <property type="entry name" value="NAD(P)-binding Rossmann-fold domains"/>
    <property type="match status" value="1"/>
</dbReference>
<sequence length="332" mass="36800">MKAIGVRTIDGKNQFIDFETAKPNPSGHELLVEIKAIAINPVDYKVFDRPVPEENEPTILGWDATGTVIEVGEKVTLFKKGDEVFYAGDITKPGCYAQFQLIDERITGFKPKSISEIEAAALPLTSITAYEAIFDRLGIKENGEEGKSILIIGGAGGVGSIATQIAKKMTKLKVLSTASREDTIEWCKNMGADHVVNHHDLIASVRATGFQHVNYILQFNNTALHWDNMIELIAPQGKICSIVETPEKIDLTKGKSKSFTFAWELMFTRSMFQTDDMIEQYNLLNKVAELVDKGEIKTTLNTSFEGFNIENLEKAHEIQRSGKAIGKIGIQF</sequence>
<keyword evidence="4" id="KW-0521">NADP</keyword>
<evidence type="ECO:0000256" key="4">
    <source>
        <dbReference type="ARBA" id="ARBA00022857"/>
    </source>
</evidence>
<name>A0A315Z823_SEDFL</name>
<feature type="domain" description="Enoyl reductase (ER)" evidence="7">
    <location>
        <begin position="11"/>
        <end position="330"/>
    </location>
</feature>
<evidence type="ECO:0000256" key="3">
    <source>
        <dbReference type="ARBA" id="ARBA00022490"/>
    </source>
</evidence>
<dbReference type="InterPro" id="IPR014182">
    <property type="entry name" value="ADH_Zn_typ-1"/>
</dbReference>
<dbReference type="NCBIfam" id="TIGR02817">
    <property type="entry name" value="adh_fam_1"/>
    <property type="match status" value="1"/>
</dbReference>
<evidence type="ECO:0000256" key="2">
    <source>
        <dbReference type="ARBA" id="ARBA00011881"/>
    </source>
</evidence>
<dbReference type="PANTHER" id="PTHR44154">
    <property type="entry name" value="QUINONE OXIDOREDUCTASE"/>
    <property type="match status" value="1"/>
</dbReference>
<evidence type="ECO:0000256" key="5">
    <source>
        <dbReference type="ARBA" id="ARBA00022884"/>
    </source>
</evidence>
<evidence type="ECO:0000313" key="8">
    <source>
        <dbReference type="EMBL" id="PWJ40896.1"/>
    </source>
</evidence>
<gene>
    <name evidence="8" type="ORF">BC781_104156</name>
</gene>
<dbReference type="Gene3D" id="3.40.50.720">
    <property type="entry name" value="NAD(P)-binding Rossmann-like Domain"/>
    <property type="match status" value="1"/>
</dbReference>
<keyword evidence="9" id="KW-1185">Reference proteome</keyword>
<dbReference type="GO" id="GO:0008270">
    <property type="term" value="F:zinc ion binding"/>
    <property type="evidence" value="ECO:0007669"/>
    <property type="project" value="InterPro"/>
</dbReference>
<dbReference type="InterPro" id="IPR011032">
    <property type="entry name" value="GroES-like_sf"/>
</dbReference>
<dbReference type="GO" id="GO:0005737">
    <property type="term" value="C:cytoplasm"/>
    <property type="evidence" value="ECO:0007669"/>
    <property type="project" value="UniProtKB-SubCell"/>
</dbReference>
<keyword evidence="6" id="KW-0862">Zinc</keyword>
<keyword evidence="3" id="KW-0963">Cytoplasm</keyword>
<reference evidence="8 9" key="1">
    <citation type="submission" date="2018-03" db="EMBL/GenBank/DDBJ databases">
        <title>Genomic Encyclopedia of Archaeal and Bacterial Type Strains, Phase II (KMG-II): from individual species to whole genera.</title>
        <authorList>
            <person name="Goeker M."/>
        </authorList>
    </citation>
    <scope>NUCLEOTIDE SEQUENCE [LARGE SCALE GENOMIC DNA]</scope>
    <source>
        <strain evidence="8 9">DSM 28229</strain>
    </source>
</reference>
<dbReference type="CDD" id="cd08252">
    <property type="entry name" value="AL_MDR"/>
    <property type="match status" value="1"/>
</dbReference>
<dbReference type="PROSITE" id="PS01162">
    <property type="entry name" value="QOR_ZETA_CRYSTAL"/>
    <property type="match status" value="1"/>
</dbReference>
<dbReference type="InterPro" id="IPR013154">
    <property type="entry name" value="ADH-like_N"/>
</dbReference>
<dbReference type="Pfam" id="PF08240">
    <property type="entry name" value="ADH_N"/>
    <property type="match status" value="1"/>
</dbReference>
<dbReference type="RefSeq" id="WP_109619739.1">
    <property type="nucleotide sequence ID" value="NZ_QGDO01000004.1"/>
</dbReference>
<dbReference type="GO" id="GO:0016491">
    <property type="term" value="F:oxidoreductase activity"/>
    <property type="evidence" value="ECO:0007669"/>
    <property type="project" value="UniProtKB-KW"/>
</dbReference>
<proteinExistence type="inferred from homology"/>
<dbReference type="SUPFAM" id="SSF50129">
    <property type="entry name" value="GroES-like"/>
    <property type="match status" value="1"/>
</dbReference>
<evidence type="ECO:0000256" key="6">
    <source>
        <dbReference type="RuleBase" id="RU364000"/>
    </source>
</evidence>
<comment type="subcellular location">
    <subcellularLocation>
        <location evidence="1">Cytoplasm</location>
    </subcellularLocation>
</comment>
<evidence type="ECO:0000256" key="1">
    <source>
        <dbReference type="ARBA" id="ARBA00004496"/>
    </source>
</evidence>
<dbReference type="AlphaFoldDB" id="A0A315Z823"/>
<dbReference type="Pfam" id="PF13602">
    <property type="entry name" value="ADH_zinc_N_2"/>
    <property type="match status" value="1"/>
</dbReference>
<dbReference type="OrthoDB" id="648910at2"/>
<dbReference type="EMBL" id="QGDO01000004">
    <property type="protein sequence ID" value="PWJ40896.1"/>
    <property type="molecule type" value="Genomic_DNA"/>
</dbReference>
<dbReference type="InterPro" id="IPR020843">
    <property type="entry name" value="ER"/>
</dbReference>
<dbReference type="PANTHER" id="PTHR44154:SF1">
    <property type="entry name" value="QUINONE OXIDOREDUCTASE"/>
    <property type="match status" value="1"/>
</dbReference>
<dbReference type="InterPro" id="IPR036291">
    <property type="entry name" value="NAD(P)-bd_dom_sf"/>
</dbReference>